<evidence type="ECO:0000256" key="9">
    <source>
        <dbReference type="ARBA" id="ARBA00022801"/>
    </source>
</evidence>
<evidence type="ECO:0000256" key="4">
    <source>
        <dbReference type="ARBA" id="ARBA00012477"/>
    </source>
</evidence>
<sequence length="896" mass="98646">MQHTSISVEVVGTGSDGTEPSVMFSVKKHGVYSDDEKVAQRYLFNCGEGTQRLCNENGLKLGALTSIFMTRMDPLTCSGIPGMILALGSSGNANLRVVGPADTYGFVTSTKSFARRNYPAITCVEVDTDTRTDANSHVGYTAAASNKAVVDDQFVRITPVSVKRQQKPPPPVPCRHCQVRSSSVDQTVKAKKVAVVSRGHGQDESMLEWLRSFYETHDASKVPYVQVILNKYQGRHDELKRTLFAKYGSDEGAEKYVGKESQELAVKTEDMPSNKAGENHDSSDDDSSSSDASSSSDHKEETKDDTSKPSRLSKEKDDSSSDDDDSESSMETWLRHFYQQHNPAMLPRMTTVLNTYRGREEQLKAMVEQKYAKEPPPSLKQQGMQPPPAKKAKITDDAVSLTFVSPPPLPLAAPIQHDQLVIYVLEFKGTTPTLVWLVDVPDMTWLPHIQAQLTPCKTHHPSLVVHMTPAHIAIHPAYVAWIGLVSSPETRHLLFDGALLDQVRDGVHAINFKASAQLRLNLHAKSTALFPLSKQFQSLQADGAVEKLVLRTTSGHFHIAQPRMTCQLTVAKTAQVLGFHYDMAKWEIPPPLPSSSTELPQPLPPLNSLPKLTFLGTGCAAPSKLRNSSGIYFEFAPPSLHGMLMDCGEGTFGQLYRQFGTSTWARIAALQLIWISHKHADHHCGLLRILLERHRASIQASRAATSLILIAPGAVLAYVSRWKSAWLTNVHLVTCDAFNQPDHPLRNLALSLTGFQNLWSVPVHHCHDAFGLVVISGSGIKVVYSGDTRPCDRLIRDGFRPHVLIHEATFEDSMMDDALAKNHSTVGEAMDVGVRMQAMLVLLTHFSQRYPSLPPRYVGSSISNVGFAFDGMQVVLADPLEVVGTTLNTFMHTLSS</sequence>
<comment type="catalytic activity">
    <reaction evidence="1">
        <text>Endonucleolytic cleavage of RNA, removing extra 3' nucleotides from tRNA precursor, generating 3' termini of tRNAs. A 3'-hydroxy group is left at the tRNA terminus and a 5'-phosphoryl group is left at the trailer molecule.</text>
        <dbReference type="EC" id="3.1.26.11"/>
    </reaction>
</comment>
<evidence type="ECO:0000256" key="8">
    <source>
        <dbReference type="ARBA" id="ARBA00022759"/>
    </source>
</evidence>
<feature type="compositionally biased region" description="Basic and acidic residues" evidence="11">
    <location>
        <begin position="255"/>
        <end position="282"/>
    </location>
</feature>
<keyword evidence="9" id="KW-0378">Hydrolase</keyword>
<comment type="caution">
    <text evidence="14">The sequence shown here is derived from an EMBL/GenBank/DDBJ whole genome shotgun (WGS) entry which is preliminary data.</text>
</comment>
<dbReference type="InterPro" id="IPR001279">
    <property type="entry name" value="Metallo-B-lactamas"/>
</dbReference>
<dbReference type="InterPro" id="IPR047151">
    <property type="entry name" value="RNZ2-like"/>
</dbReference>
<dbReference type="AlphaFoldDB" id="A0A6G0XWS0"/>
<dbReference type="CDD" id="cd07718">
    <property type="entry name" value="RNaseZ_ELAC1_ELAC2-C-term-like_MBL-fold"/>
    <property type="match status" value="1"/>
</dbReference>
<feature type="domain" description="tRNase Z endonuclease" evidence="13">
    <location>
        <begin position="40"/>
        <end position="72"/>
    </location>
</feature>
<evidence type="ECO:0000256" key="6">
    <source>
        <dbReference type="ARBA" id="ARBA00022722"/>
    </source>
</evidence>
<proteinExistence type="inferred from homology"/>
<protein>
    <recommendedName>
        <fullName evidence="4">ribonuclease Z</fullName>
        <ecNumber evidence="4">3.1.26.11</ecNumber>
    </recommendedName>
</protein>
<evidence type="ECO:0000259" key="13">
    <source>
        <dbReference type="Pfam" id="PF13691"/>
    </source>
</evidence>
<comment type="similarity">
    <text evidence="3">Belongs to the RNase Z family.</text>
</comment>
<evidence type="ECO:0000256" key="3">
    <source>
        <dbReference type="ARBA" id="ARBA00007823"/>
    </source>
</evidence>
<dbReference type="InterPro" id="IPR036866">
    <property type="entry name" value="RibonucZ/Hydroxyglut_hydro"/>
</dbReference>
<evidence type="ECO:0000256" key="1">
    <source>
        <dbReference type="ARBA" id="ARBA00000402"/>
    </source>
</evidence>
<accession>A0A6G0XWS0</accession>
<dbReference type="PANTHER" id="PTHR12553">
    <property type="entry name" value="ZINC PHOSPHODIESTERASE ELAC PROTEIN 2"/>
    <property type="match status" value="1"/>
</dbReference>
<dbReference type="Pfam" id="PF13691">
    <property type="entry name" value="Lactamase_B_4"/>
    <property type="match status" value="1"/>
</dbReference>
<dbReference type="GO" id="GO:0046872">
    <property type="term" value="F:metal ion binding"/>
    <property type="evidence" value="ECO:0007669"/>
    <property type="project" value="UniProtKB-KW"/>
</dbReference>
<keyword evidence="10" id="KW-0862">Zinc</keyword>
<dbReference type="GO" id="GO:0042781">
    <property type="term" value="F:3'-tRNA processing endoribonuclease activity"/>
    <property type="evidence" value="ECO:0007669"/>
    <property type="project" value="UniProtKB-EC"/>
</dbReference>
<comment type="cofactor">
    <cofactor evidence="2">
        <name>Zn(2+)</name>
        <dbReference type="ChEBI" id="CHEBI:29105"/>
    </cofactor>
</comment>
<evidence type="ECO:0000313" key="14">
    <source>
        <dbReference type="EMBL" id="KAF0744980.1"/>
    </source>
</evidence>
<evidence type="ECO:0000256" key="10">
    <source>
        <dbReference type="ARBA" id="ARBA00022833"/>
    </source>
</evidence>
<dbReference type="Proteomes" id="UP000481153">
    <property type="component" value="Unassembled WGS sequence"/>
</dbReference>
<keyword evidence="5" id="KW-0819">tRNA processing</keyword>
<dbReference type="Pfam" id="PF12706">
    <property type="entry name" value="Lactamase_B_2"/>
    <property type="match status" value="1"/>
</dbReference>
<dbReference type="VEuPathDB" id="FungiDB:AeMF1_001819"/>
<evidence type="ECO:0000256" key="7">
    <source>
        <dbReference type="ARBA" id="ARBA00022723"/>
    </source>
</evidence>
<dbReference type="GO" id="GO:1990180">
    <property type="term" value="P:mitochondrial tRNA 3'-end processing"/>
    <property type="evidence" value="ECO:0007669"/>
    <property type="project" value="TreeGrafter"/>
</dbReference>
<keyword evidence="6" id="KW-0540">Nuclease</keyword>
<dbReference type="InterPro" id="IPR027794">
    <property type="entry name" value="tRNase_Z_dom"/>
</dbReference>
<dbReference type="EC" id="3.1.26.11" evidence="4"/>
<dbReference type="SUPFAM" id="SSF56281">
    <property type="entry name" value="Metallo-hydrolase/oxidoreductase"/>
    <property type="match status" value="2"/>
</dbReference>
<dbReference type="Gene3D" id="3.60.15.10">
    <property type="entry name" value="Ribonuclease Z/Hydroxyacylglutathione hydrolase-like"/>
    <property type="match status" value="3"/>
</dbReference>
<keyword evidence="8" id="KW-0255">Endonuclease</keyword>
<evidence type="ECO:0000313" key="15">
    <source>
        <dbReference type="Proteomes" id="UP000481153"/>
    </source>
</evidence>
<feature type="domain" description="Metallo-beta-lactamase" evidence="12">
    <location>
        <begin position="643"/>
        <end position="846"/>
    </location>
</feature>
<feature type="region of interest" description="Disordered" evidence="11">
    <location>
        <begin position="255"/>
        <end position="328"/>
    </location>
</feature>
<dbReference type="GO" id="GO:0005739">
    <property type="term" value="C:mitochondrion"/>
    <property type="evidence" value="ECO:0007669"/>
    <property type="project" value="TreeGrafter"/>
</dbReference>
<feature type="compositionally biased region" description="Basic and acidic residues" evidence="11">
    <location>
        <begin position="296"/>
        <end position="319"/>
    </location>
</feature>
<evidence type="ECO:0000256" key="11">
    <source>
        <dbReference type="SAM" id="MobiDB-lite"/>
    </source>
</evidence>
<reference evidence="14 15" key="1">
    <citation type="submission" date="2019-07" db="EMBL/GenBank/DDBJ databases">
        <title>Genomics analysis of Aphanomyces spp. identifies a new class of oomycete effector associated with host adaptation.</title>
        <authorList>
            <person name="Gaulin E."/>
        </authorList>
    </citation>
    <scope>NUCLEOTIDE SEQUENCE [LARGE SCALE GENOMIC DNA]</scope>
    <source>
        <strain evidence="14 15">ATCC 201684</strain>
    </source>
</reference>
<name>A0A6G0XWS0_9STRA</name>
<keyword evidence="7" id="KW-0479">Metal-binding</keyword>
<dbReference type="PANTHER" id="PTHR12553:SF70">
    <property type="entry name" value="RIBONUCLEASE Z"/>
    <property type="match status" value="1"/>
</dbReference>
<keyword evidence="15" id="KW-1185">Reference proteome</keyword>
<evidence type="ECO:0000256" key="5">
    <source>
        <dbReference type="ARBA" id="ARBA00022694"/>
    </source>
</evidence>
<evidence type="ECO:0000256" key="2">
    <source>
        <dbReference type="ARBA" id="ARBA00001947"/>
    </source>
</evidence>
<gene>
    <name evidence="14" type="ORF">Ae201684_000564</name>
</gene>
<organism evidence="14 15">
    <name type="scientific">Aphanomyces euteiches</name>
    <dbReference type="NCBI Taxonomy" id="100861"/>
    <lineage>
        <taxon>Eukaryota</taxon>
        <taxon>Sar</taxon>
        <taxon>Stramenopiles</taxon>
        <taxon>Oomycota</taxon>
        <taxon>Saprolegniomycetes</taxon>
        <taxon>Saprolegniales</taxon>
        <taxon>Verrucalvaceae</taxon>
        <taxon>Aphanomyces</taxon>
    </lineage>
</organism>
<dbReference type="EMBL" id="VJMJ01000003">
    <property type="protein sequence ID" value="KAF0744980.1"/>
    <property type="molecule type" value="Genomic_DNA"/>
</dbReference>
<evidence type="ECO:0000259" key="12">
    <source>
        <dbReference type="Pfam" id="PF12706"/>
    </source>
</evidence>